<evidence type="ECO:0000313" key="1">
    <source>
        <dbReference type="EMBL" id="KAL3423652.1"/>
    </source>
</evidence>
<dbReference type="Proteomes" id="UP001629113">
    <property type="component" value="Unassembled WGS sequence"/>
</dbReference>
<comment type="caution">
    <text evidence="1">The sequence shown here is derived from an EMBL/GenBank/DDBJ whole genome shotgun (WGS) entry which is preliminary data.</text>
</comment>
<protein>
    <submittedName>
        <fullName evidence="1">Uncharacterized protein</fullName>
    </submittedName>
</protein>
<keyword evidence="2" id="KW-1185">Reference proteome</keyword>
<sequence>MSLTDYPPVKGPSAEQTIEIMAGATYDESSFQTLTFSREFQERYGEPTLSVEAWKRLMDQGVPKIVPIYKVPFYQFYRHFGFLKFCRDVDNNATRSNYPPVGRTLMEAAFAQWLVFKFDRPDDEARDISYLLALPKANIQTEEQARDVRKKALESFMTQRFDQDVEEYWRAKPERAQAPGLDVTMVTDLSLATIVPDDPTGGDGGVDMMEGVEETAEATLSGEGEGEGRAGIQQSIAEMALDDSDDEIPAGLNQLSRSELLILYADTYEDVGL</sequence>
<evidence type="ECO:0000313" key="2">
    <source>
        <dbReference type="Proteomes" id="UP001629113"/>
    </source>
</evidence>
<organism evidence="1 2">
    <name type="scientific">Phlyctema vagabunda</name>
    <dbReference type="NCBI Taxonomy" id="108571"/>
    <lineage>
        <taxon>Eukaryota</taxon>
        <taxon>Fungi</taxon>
        <taxon>Dikarya</taxon>
        <taxon>Ascomycota</taxon>
        <taxon>Pezizomycotina</taxon>
        <taxon>Leotiomycetes</taxon>
        <taxon>Helotiales</taxon>
        <taxon>Dermateaceae</taxon>
        <taxon>Phlyctema</taxon>
    </lineage>
</organism>
<reference evidence="1 2" key="1">
    <citation type="submission" date="2024-06" db="EMBL/GenBank/DDBJ databases">
        <title>Complete genome of Phlyctema vagabunda strain 19-DSS-EL-015.</title>
        <authorList>
            <person name="Fiorenzani C."/>
        </authorList>
    </citation>
    <scope>NUCLEOTIDE SEQUENCE [LARGE SCALE GENOMIC DNA]</scope>
    <source>
        <strain evidence="1 2">19-DSS-EL-015</strain>
    </source>
</reference>
<proteinExistence type="predicted"/>
<dbReference type="EMBL" id="JBFCZG010000004">
    <property type="protein sequence ID" value="KAL3423652.1"/>
    <property type="molecule type" value="Genomic_DNA"/>
</dbReference>
<gene>
    <name evidence="1" type="ORF">PVAG01_05399</name>
</gene>
<name>A0ABR4PKN6_9HELO</name>
<accession>A0ABR4PKN6</accession>